<accession>A0A7Z2NTZ1</accession>
<reference evidence="2 3" key="1">
    <citation type="submission" date="2020-01" db="EMBL/GenBank/DDBJ databases">
        <title>Sphingomonas sp. C33 whole genome sequece.</title>
        <authorList>
            <person name="Park C."/>
        </authorList>
    </citation>
    <scope>NUCLEOTIDE SEQUENCE [LARGE SCALE GENOMIC DNA]</scope>
    <source>
        <strain evidence="2 3">C33</strain>
    </source>
</reference>
<proteinExistence type="predicted"/>
<dbReference type="KEGG" id="schy:GVO57_01930"/>
<dbReference type="RefSeq" id="WP_160591396.1">
    <property type="nucleotide sequence ID" value="NZ_CP047895.1"/>
</dbReference>
<organism evidence="2 3">
    <name type="scientific">Sphingomonas changnyeongensis</name>
    <dbReference type="NCBI Taxonomy" id="2698679"/>
    <lineage>
        <taxon>Bacteria</taxon>
        <taxon>Pseudomonadati</taxon>
        <taxon>Pseudomonadota</taxon>
        <taxon>Alphaproteobacteria</taxon>
        <taxon>Sphingomonadales</taxon>
        <taxon>Sphingomonadaceae</taxon>
        <taxon>Sphingomonas</taxon>
    </lineage>
</organism>
<dbReference type="PROSITE" id="PS50911">
    <property type="entry name" value="CHAP"/>
    <property type="match status" value="1"/>
</dbReference>
<sequence length="156" mass="16489">MAAAAPAQAQFWQCAPFARMVSGIDLYGNAGSWWAQAEGRFARGSRPEAGSVLVMKPHGRMRVGHVAVVSRIVSAREITVTHANWSRPGQVEQDVRVVDVSPAGDWSQVKVWYASLGDVGSTVYPAHGFVHAPRAAGAVQVAQADTGGAGLRAALR</sequence>
<dbReference type="InterPro" id="IPR038765">
    <property type="entry name" value="Papain-like_cys_pep_sf"/>
</dbReference>
<evidence type="ECO:0000313" key="3">
    <source>
        <dbReference type="Proteomes" id="UP000464468"/>
    </source>
</evidence>
<dbReference type="Proteomes" id="UP000464468">
    <property type="component" value="Chromosome"/>
</dbReference>
<dbReference type="AlphaFoldDB" id="A0A7Z2NTZ1"/>
<feature type="domain" description="Peptidase C51" evidence="1">
    <location>
        <begin position="1"/>
        <end position="110"/>
    </location>
</feature>
<keyword evidence="3" id="KW-1185">Reference proteome</keyword>
<evidence type="ECO:0000313" key="2">
    <source>
        <dbReference type="EMBL" id="QHL89810.1"/>
    </source>
</evidence>
<dbReference type="Gene3D" id="3.90.1720.10">
    <property type="entry name" value="endopeptidase domain like (from Nostoc punctiforme)"/>
    <property type="match status" value="1"/>
</dbReference>
<dbReference type="Pfam" id="PF05257">
    <property type="entry name" value="CHAP"/>
    <property type="match status" value="1"/>
</dbReference>
<gene>
    <name evidence="2" type="ORF">GVO57_01930</name>
</gene>
<dbReference type="EMBL" id="CP047895">
    <property type="protein sequence ID" value="QHL89810.1"/>
    <property type="molecule type" value="Genomic_DNA"/>
</dbReference>
<dbReference type="InterPro" id="IPR007921">
    <property type="entry name" value="CHAP_dom"/>
</dbReference>
<name>A0A7Z2NTZ1_9SPHN</name>
<protein>
    <submittedName>
        <fullName evidence="2">CHAP domain-containing protein</fullName>
    </submittedName>
</protein>
<dbReference type="SUPFAM" id="SSF54001">
    <property type="entry name" value="Cysteine proteinases"/>
    <property type="match status" value="1"/>
</dbReference>
<evidence type="ECO:0000259" key="1">
    <source>
        <dbReference type="PROSITE" id="PS50911"/>
    </source>
</evidence>